<dbReference type="SUPFAM" id="SSF57701">
    <property type="entry name" value="Zn2/Cys6 DNA-binding domain"/>
    <property type="match status" value="1"/>
</dbReference>
<dbReference type="GO" id="GO:0008270">
    <property type="term" value="F:zinc ion binding"/>
    <property type="evidence" value="ECO:0007669"/>
    <property type="project" value="InterPro"/>
</dbReference>
<dbReference type="GO" id="GO:0000981">
    <property type="term" value="F:DNA-binding transcription factor activity, RNA polymerase II-specific"/>
    <property type="evidence" value="ECO:0007669"/>
    <property type="project" value="InterPro"/>
</dbReference>
<dbReference type="InterPro" id="IPR021833">
    <property type="entry name" value="DUF3425"/>
</dbReference>
<dbReference type="Pfam" id="PF00172">
    <property type="entry name" value="Zn_clus"/>
    <property type="match status" value="1"/>
</dbReference>
<dbReference type="Pfam" id="PF11905">
    <property type="entry name" value="DUF3425"/>
    <property type="match status" value="1"/>
</dbReference>
<dbReference type="InterPro" id="IPR001138">
    <property type="entry name" value="Zn2Cys6_DnaBD"/>
</dbReference>
<feature type="compositionally biased region" description="Polar residues" evidence="2">
    <location>
        <begin position="132"/>
        <end position="179"/>
    </location>
</feature>
<protein>
    <recommendedName>
        <fullName evidence="3">Zn(2)-C6 fungal-type domain-containing protein</fullName>
    </recommendedName>
</protein>
<dbReference type="EMBL" id="RZGK01000007">
    <property type="protein sequence ID" value="KAF9697840.1"/>
    <property type="molecule type" value="Genomic_DNA"/>
</dbReference>
<dbReference type="CDD" id="cd00067">
    <property type="entry name" value="GAL4"/>
    <property type="match status" value="1"/>
</dbReference>
<dbReference type="SMART" id="SM00066">
    <property type="entry name" value="GAL4"/>
    <property type="match status" value="1"/>
</dbReference>
<evidence type="ECO:0000313" key="5">
    <source>
        <dbReference type="Proteomes" id="UP000651452"/>
    </source>
</evidence>
<evidence type="ECO:0000259" key="3">
    <source>
        <dbReference type="PROSITE" id="PS50048"/>
    </source>
</evidence>
<evidence type="ECO:0000313" key="4">
    <source>
        <dbReference type="EMBL" id="KAF9697840.1"/>
    </source>
</evidence>
<dbReference type="PROSITE" id="PS00463">
    <property type="entry name" value="ZN2_CY6_FUNGAL_1"/>
    <property type="match status" value="1"/>
</dbReference>
<feature type="region of interest" description="Disordered" evidence="2">
    <location>
        <begin position="261"/>
        <end position="281"/>
    </location>
</feature>
<organism evidence="4 5">
    <name type="scientific">Ascochyta lentis</name>
    <dbReference type="NCBI Taxonomy" id="205686"/>
    <lineage>
        <taxon>Eukaryota</taxon>
        <taxon>Fungi</taxon>
        <taxon>Dikarya</taxon>
        <taxon>Ascomycota</taxon>
        <taxon>Pezizomycotina</taxon>
        <taxon>Dothideomycetes</taxon>
        <taxon>Pleosporomycetidae</taxon>
        <taxon>Pleosporales</taxon>
        <taxon>Pleosporineae</taxon>
        <taxon>Didymellaceae</taxon>
        <taxon>Ascochyta</taxon>
    </lineage>
</organism>
<name>A0A8H7MK60_9PLEO</name>
<dbReference type="PANTHER" id="PTHR37012:SF2">
    <property type="entry name" value="BZIP DOMAIN-CONTAINING PROTEIN-RELATED"/>
    <property type="match status" value="1"/>
</dbReference>
<evidence type="ECO:0000256" key="1">
    <source>
        <dbReference type="ARBA" id="ARBA00023242"/>
    </source>
</evidence>
<dbReference type="InterPro" id="IPR036864">
    <property type="entry name" value="Zn2-C6_fun-type_DNA-bd_sf"/>
</dbReference>
<gene>
    <name evidence="4" type="ORF">EKO04_004296</name>
</gene>
<keyword evidence="1" id="KW-0539">Nucleus</keyword>
<feature type="compositionally biased region" description="Polar residues" evidence="2">
    <location>
        <begin position="188"/>
        <end position="199"/>
    </location>
</feature>
<keyword evidence="5" id="KW-1185">Reference proteome</keyword>
<dbReference type="OrthoDB" id="2985014at2759"/>
<feature type="region of interest" description="Disordered" evidence="2">
    <location>
        <begin position="132"/>
        <end position="211"/>
    </location>
</feature>
<dbReference type="AlphaFoldDB" id="A0A8H7MK60"/>
<dbReference type="Proteomes" id="UP000651452">
    <property type="component" value="Unassembled WGS sequence"/>
</dbReference>
<reference evidence="4" key="2">
    <citation type="submission" date="2020-09" db="EMBL/GenBank/DDBJ databases">
        <title>Reference genome assembly for Australian Ascochyta lentis isolate Al4.</title>
        <authorList>
            <person name="Lee R.C."/>
            <person name="Farfan-Caceres L.M."/>
            <person name="Debler J.W."/>
            <person name="Williams A.H."/>
            <person name="Henares B.M."/>
        </authorList>
    </citation>
    <scope>NUCLEOTIDE SEQUENCE</scope>
    <source>
        <strain evidence="4">Al4</strain>
    </source>
</reference>
<dbReference type="Gene3D" id="4.10.240.10">
    <property type="entry name" value="Zn(2)-C6 fungal-type DNA-binding domain"/>
    <property type="match status" value="1"/>
</dbReference>
<feature type="domain" description="Zn(2)-C6 fungal-type" evidence="3">
    <location>
        <begin position="36"/>
        <end position="66"/>
    </location>
</feature>
<dbReference type="PROSITE" id="PS50048">
    <property type="entry name" value="ZN2_CY6_FUNGAL_2"/>
    <property type="match status" value="1"/>
</dbReference>
<dbReference type="PANTHER" id="PTHR37012">
    <property type="entry name" value="B-ZIP TRANSCRIPTION FACTOR (EUROFUNG)-RELATED"/>
    <property type="match status" value="1"/>
</dbReference>
<evidence type="ECO:0000256" key="2">
    <source>
        <dbReference type="SAM" id="MobiDB-lite"/>
    </source>
</evidence>
<feature type="region of interest" description="Disordered" evidence="2">
    <location>
        <begin position="1"/>
        <end position="28"/>
    </location>
</feature>
<sequence>MDLSERWQAIAPASDEPGEQRSAPGGRKRRQAVAVACVQCRSGKAKCDGIRPRCTRCKDNDFACQYDVAEGVSRAERMKLLKRDSMSSRVEQMERVINALRSGSDIQASTLLARLRLGERVDDVANSLPASASSMFVSNPPSLQTQDSGSVVSQESIHTLNETAGPSPLRQDSSASYASSAEHRTRWATPSSGTASLRSTGKGKLPAASGGDAVEDAGFLSPLFDRQDYLLAISESEDEGDFNTDLDQIIDPRLLIEDGSRQAGSPMELTPSRQPSPEKSETIRSIHVTHLRSRQPIVKTIRVHPNLNLRNMFGNLPFSSGVRANNYPVDVQETQVKNLFLPTWAMMTVSTRPDPGSVKLAFPPILQEATALLESGTPVDSVIEVHPNIAALFDESEFNKSGILSKWAAGMVHSVMLKGNDFTCFAYMYLFWYLMRWMISPSPETYELIPEWLRPTPNQLFMPHINMLDYIPWPAFRELAVQIPAMQERMEWLMDMSNTLRCDWSFPKQEAFRRVDETGLLDLCDLAKTSLRDLSNWSLGPSFRGYVSNADSYVRIRVEEF</sequence>
<comment type="caution">
    <text evidence="4">The sequence shown here is derived from an EMBL/GenBank/DDBJ whole genome shotgun (WGS) entry which is preliminary data.</text>
</comment>
<proteinExistence type="predicted"/>
<accession>A0A8H7MK60</accession>
<reference evidence="4" key="1">
    <citation type="submission" date="2018-12" db="EMBL/GenBank/DDBJ databases">
        <authorList>
            <person name="Syme R.A."/>
            <person name="Farfan-Caceres L."/>
            <person name="Lichtenzveig J."/>
        </authorList>
    </citation>
    <scope>NUCLEOTIDE SEQUENCE</scope>
    <source>
        <strain evidence="4">Al4</strain>
    </source>
</reference>